<dbReference type="InterPro" id="IPR050589">
    <property type="entry name" value="Ikaros_C2H2-ZF"/>
</dbReference>
<dbReference type="GO" id="GO:0000978">
    <property type="term" value="F:RNA polymerase II cis-regulatory region sequence-specific DNA binding"/>
    <property type="evidence" value="ECO:0007669"/>
    <property type="project" value="TreeGrafter"/>
</dbReference>
<keyword evidence="7" id="KW-0539">Nucleus</keyword>
<evidence type="ECO:0000256" key="3">
    <source>
        <dbReference type="ARBA" id="ARBA00022737"/>
    </source>
</evidence>
<evidence type="ECO:0000256" key="9">
    <source>
        <dbReference type="SAM" id="MobiDB-lite"/>
    </source>
</evidence>
<evidence type="ECO:0000256" key="6">
    <source>
        <dbReference type="ARBA" id="ARBA00023125"/>
    </source>
</evidence>
<feature type="region of interest" description="Disordered" evidence="9">
    <location>
        <begin position="345"/>
        <end position="388"/>
    </location>
</feature>
<evidence type="ECO:0000256" key="5">
    <source>
        <dbReference type="ARBA" id="ARBA00022833"/>
    </source>
</evidence>
<organism evidence="11">
    <name type="scientific">Timema douglasi</name>
    <name type="common">Walking stick</name>
    <dbReference type="NCBI Taxonomy" id="61478"/>
    <lineage>
        <taxon>Eukaryota</taxon>
        <taxon>Metazoa</taxon>
        <taxon>Ecdysozoa</taxon>
        <taxon>Arthropoda</taxon>
        <taxon>Hexapoda</taxon>
        <taxon>Insecta</taxon>
        <taxon>Pterygota</taxon>
        <taxon>Neoptera</taxon>
        <taxon>Polyneoptera</taxon>
        <taxon>Phasmatodea</taxon>
        <taxon>Timematodea</taxon>
        <taxon>Timematoidea</taxon>
        <taxon>Timematidae</taxon>
        <taxon>Timema</taxon>
    </lineage>
</organism>
<dbReference type="PANTHER" id="PTHR24404:SF114">
    <property type="entry name" value="KLUMPFUSS, ISOFORM B-RELATED"/>
    <property type="match status" value="1"/>
</dbReference>
<reference evidence="11" key="1">
    <citation type="submission" date="2020-11" db="EMBL/GenBank/DDBJ databases">
        <authorList>
            <person name="Tran Van P."/>
        </authorList>
    </citation>
    <scope>NUCLEOTIDE SEQUENCE</scope>
</reference>
<sequence>MTSNKTHQKDGGATFVHATGTRNMVPHAPNASEDCVRIIAPKRSSVMTALIDREVKPEATIIDNSLEPGCIFPDSLPQIAPHIKTRTKKETHKYVIASNPYKPDKRINKGLEDKQDKIVLDTIRRISRSNEVICLDDGDDTVDTSRSKQKDYVPFTSVLYPISSVANEREIPLDKQTSRELWPLAVDNPYPCCDCTRSLLAGDGLSRSDAALRQLRHLKCEKCFKNKLSVKLRSLLHGGPLQCKECGWCSVDTYNLTRHLLVHKRSTQHVCPRCNKLFHRRENLQVHMFNTHGPTESDIHILNTQPPSSPDRDSNLDLPVLSSRAQHKTSALANYATEAGIDKVGSEEVNPHLRGGRVENHLGKTTPSSPDRDSNLDLPILSSRAQHD</sequence>
<evidence type="ECO:0000256" key="4">
    <source>
        <dbReference type="ARBA" id="ARBA00022771"/>
    </source>
</evidence>
<accession>A0A7R8Z527</accession>
<dbReference type="PANTHER" id="PTHR24404">
    <property type="entry name" value="ZINC FINGER PROTEIN"/>
    <property type="match status" value="1"/>
</dbReference>
<comment type="subcellular location">
    <subcellularLocation>
        <location evidence="1">Nucleus</location>
    </subcellularLocation>
</comment>
<dbReference type="SMART" id="SM00355">
    <property type="entry name" value="ZnF_C2H2"/>
    <property type="match status" value="2"/>
</dbReference>
<feature type="domain" description="C2H2-type" evidence="10">
    <location>
        <begin position="269"/>
        <end position="297"/>
    </location>
</feature>
<dbReference type="EMBL" id="OA565151">
    <property type="protein sequence ID" value="CAD7196397.1"/>
    <property type="molecule type" value="Genomic_DNA"/>
</dbReference>
<dbReference type="GO" id="GO:0003700">
    <property type="term" value="F:DNA-binding transcription factor activity"/>
    <property type="evidence" value="ECO:0007669"/>
    <property type="project" value="TreeGrafter"/>
</dbReference>
<dbReference type="PROSITE" id="PS50157">
    <property type="entry name" value="ZINC_FINGER_C2H2_2"/>
    <property type="match status" value="1"/>
</dbReference>
<evidence type="ECO:0000256" key="7">
    <source>
        <dbReference type="ARBA" id="ARBA00023242"/>
    </source>
</evidence>
<protein>
    <recommendedName>
        <fullName evidence="10">C2H2-type domain-containing protein</fullName>
    </recommendedName>
</protein>
<evidence type="ECO:0000256" key="8">
    <source>
        <dbReference type="PROSITE-ProRule" id="PRU00042"/>
    </source>
</evidence>
<dbReference type="InterPro" id="IPR036236">
    <property type="entry name" value="Znf_C2H2_sf"/>
</dbReference>
<keyword evidence="3" id="KW-0677">Repeat</keyword>
<dbReference type="Gene3D" id="3.30.160.60">
    <property type="entry name" value="Classic Zinc Finger"/>
    <property type="match status" value="1"/>
</dbReference>
<evidence type="ECO:0000256" key="2">
    <source>
        <dbReference type="ARBA" id="ARBA00022723"/>
    </source>
</evidence>
<dbReference type="InterPro" id="IPR013087">
    <property type="entry name" value="Znf_C2H2_type"/>
</dbReference>
<dbReference type="GO" id="GO:0006357">
    <property type="term" value="P:regulation of transcription by RNA polymerase II"/>
    <property type="evidence" value="ECO:0007669"/>
    <property type="project" value="TreeGrafter"/>
</dbReference>
<keyword evidence="4 8" id="KW-0863">Zinc-finger</keyword>
<name>A0A7R8Z527_TIMDO</name>
<evidence type="ECO:0000313" key="11">
    <source>
        <dbReference type="EMBL" id="CAD7196397.1"/>
    </source>
</evidence>
<dbReference type="AlphaFoldDB" id="A0A7R8Z527"/>
<gene>
    <name evidence="11" type="ORF">TDIB3V08_LOCUS2748</name>
</gene>
<dbReference type="GO" id="GO:0008270">
    <property type="term" value="F:zinc ion binding"/>
    <property type="evidence" value="ECO:0007669"/>
    <property type="project" value="UniProtKB-KW"/>
</dbReference>
<evidence type="ECO:0000256" key="1">
    <source>
        <dbReference type="ARBA" id="ARBA00004123"/>
    </source>
</evidence>
<dbReference type="PROSITE" id="PS00028">
    <property type="entry name" value="ZINC_FINGER_C2H2_1"/>
    <property type="match status" value="1"/>
</dbReference>
<evidence type="ECO:0000259" key="10">
    <source>
        <dbReference type="PROSITE" id="PS50157"/>
    </source>
</evidence>
<feature type="compositionally biased region" description="Basic and acidic residues" evidence="9">
    <location>
        <begin position="345"/>
        <end position="362"/>
    </location>
</feature>
<keyword evidence="6" id="KW-0238">DNA-binding</keyword>
<keyword evidence="2" id="KW-0479">Metal-binding</keyword>
<proteinExistence type="predicted"/>
<dbReference type="GO" id="GO:0005634">
    <property type="term" value="C:nucleus"/>
    <property type="evidence" value="ECO:0007669"/>
    <property type="project" value="UniProtKB-SubCell"/>
</dbReference>
<keyword evidence="5" id="KW-0862">Zinc</keyword>
<feature type="region of interest" description="Disordered" evidence="9">
    <location>
        <begin position="295"/>
        <end position="317"/>
    </location>
</feature>
<dbReference type="SUPFAM" id="SSF57667">
    <property type="entry name" value="beta-beta-alpha zinc fingers"/>
    <property type="match status" value="1"/>
</dbReference>